<protein>
    <recommendedName>
        <fullName evidence="4">DUF3515 domain-containing protein</fullName>
    </recommendedName>
</protein>
<dbReference type="Pfam" id="PF12028">
    <property type="entry name" value="DUF3515"/>
    <property type="match status" value="1"/>
</dbReference>
<dbReference type="InterPro" id="IPR021903">
    <property type="entry name" value="DUF3515"/>
</dbReference>
<gene>
    <name evidence="2" type="ORF">GCM10009755_00210</name>
</gene>
<evidence type="ECO:0000256" key="1">
    <source>
        <dbReference type="SAM" id="MobiDB-lite"/>
    </source>
</evidence>
<dbReference type="Proteomes" id="UP001500755">
    <property type="component" value="Unassembled WGS sequence"/>
</dbReference>
<name>A0ABP5EH71_9MICO</name>
<keyword evidence="3" id="KW-1185">Reference proteome</keyword>
<comment type="caution">
    <text evidence="2">The sequence shown here is derived from an EMBL/GenBank/DDBJ whole genome shotgun (WGS) entry which is preliminary data.</text>
</comment>
<proteinExistence type="predicted"/>
<evidence type="ECO:0000313" key="2">
    <source>
        <dbReference type="EMBL" id="GAA1997146.1"/>
    </source>
</evidence>
<organism evidence="2 3">
    <name type="scientific">Brevibacterium samyangense</name>
    <dbReference type="NCBI Taxonomy" id="366888"/>
    <lineage>
        <taxon>Bacteria</taxon>
        <taxon>Bacillati</taxon>
        <taxon>Actinomycetota</taxon>
        <taxon>Actinomycetes</taxon>
        <taxon>Micrococcales</taxon>
        <taxon>Brevibacteriaceae</taxon>
        <taxon>Brevibacterium</taxon>
    </lineage>
</organism>
<feature type="compositionally biased region" description="Basic and acidic residues" evidence="1">
    <location>
        <begin position="13"/>
        <end position="23"/>
    </location>
</feature>
<dbReference type="EMBL" id="BAAANO010000001">
    <property type="protein sequence ID" value="GAA1997146.1"/>
    <property type="molecule type" value="Genomic_DNA"/>
</dbReference>
<sequence>MRGHRGIVTGAHPDARIRTRPPEDREDALEHTVFAQFTESCHHGKPILEPMRSLHRTFVPSAGSTRRLPALAFGGVVLTALSACAGPVLVLEPAPRATEPVCASVMLALPEEIDGVPNRKTSAQATEAWGDPAIAILRCGMEPPAPTTDPCVTVNGVDWISTEAEEGHWKFVTYGREPAVEVIVDPTSASGQNILTAVSPAMENLPQTAECVAAEDAVQVEG</sequence>
<accession>A0ABP5EH71</accession>
<evidence type="ECO:0008006" key="4">
    <source>
        <dbReference type="Google" id="ProtNLM"/>
    </source>
</evidence>
<evidence type="ECO:0000313" key="3">
    <source>
        <dbReference type="Proteomes" id="UP001500755"/>
    </source>
</evidence>
<reference evidence="3" key="1">
    <citation type="journal article" date="2019" name="Int. J. Syst. Evol. Microbiol.">
        <title>The Global Catalogue of Microorganisms (GCM) 10K type strain sequencing project: providing services to taxonomists for standard genome sequencing and annotation.</title>
        <authorList>
            <consortium name="The Broad Institute Genomics Platform"/>
            <consortium name="The Broad Institute Genome Sequencing Center for Infectious Disease"/>
            <person name="Wu L."/>
            <person name="Ma J."/>
        </authorList>
    </citation>
    <scope>NUCLEOTIDE SEQUENCE [LARGE SCALE GENOMIC DNA]</scope>
    <source>
        <strain evidence="3">JCM 14546</strain>
    </source>
</reference>
<feature type="region of interest" description="Disordered" evidence="1">
    <location>
        <begin position="1"/>
        <end position="23"/>
    </location>
</feature>